<dbReference type="InterPro" id="IPR020095">
    <property type="entry name" value="PsdUridine_synth_TruA_C"/>
</dbReference>
<evidence type="ECO:0000256" key="4">
    <source>
        <dbReference type="ARBA" id="ARBA00009375"/>
    </source>
</evidence>
<evidence type="ECO:0000256" key="8">
    <source>
        <dbReference type="ARBA" id="ARBA00023242"/>
    </source>
</evidence>
<dbReference type="FunFam" id="3.30.70.580:FF:000002">
    <property type="entry name" value="tRNA pseudouridine synthase"/>
    <property type="match status" value="1"/>
</dbReference>
<keyword evidence="5" id="KW-0507">mRNA processing</keyword>
<feature type="compositionally biased region" description="Basic and acidic residues" evidence="16">
    <location>
        <begin position="75"/>
        <end position="96"/>
    </location>
</feature>
<evidence type="ECO:0000256" key="14">
    <source>
        <dbReference type="PIRSR" id="PIRSR641708-1"/>
    </source>
</evidence>
<sequence length="649" mass="74441">MVEEKSQVEPGKDASSEPYKAKSIPTRNDDQQENLDRKDKVREKNQSKSKDRRRNFSGGESGRGHGSRHHNGRQYKGEFSRAEWSRDKIGKRKMYDDNNSTQRKKIDRGDEDAEKASQLIKNEVSSEERRPKRKVAVMIGYAGTGYKGMQINVEEKTIEGDIFKAFVASGAISKANADDPKKSSLVRCARTDKGVHAAGNVISLKLIVEDNDIVQKINENLPSQIRVWGYERTSGGFSCYQSCDSRWYEYMIPSYSFLPPHPNSYLGRKLIESATSEGYLEKYLEEQEDVSTFWENAMEIHIKPILDKLDSNIKEAVLLAVHKGINFSSSNIEAETLNTNFSTELDSSHVNIKKMQSSDLNHEEILKTLKEDQNISTQLEDAKVEKFENTEALTLENEALAVKTSHFTLTPLELAIREVKDAYTKARKLYRISSKRRARIQEALNEFLGTHNFYNYTVQKKYNDPSAKRVIKSFDLAVEPVIMNQTEWLSIKVHGQSFMMHQIRKMIAMIALVIRCATPLRIIQESYGPERISIPKAPGLGLLLERPVFNTYNQRAITELHREAIDFDKYKAQMDEFKQKEIYERIFREEERDHQFSSFFNHLDHYQSSHFLWVTASGISAVKNGLVKEKPKVSLVYSEDEGDINEGEG</sequence>
<dbReference type="Proteomes" id="UP000030854">
    <property type="component" value="Unassembled WGS sequence"/>
</dbReference>
<dbReference type="GO" id="GO:0006397">
    <property type="term" value="P:mRNA processing"/>
    <property type="evidence" value="ECO:0007669"/>
    <property type="project" value="UniProtKB-KW"/>
</dbReference>
<dbReference type="InterPro" id="IPR041708">
    <property type="entry name" value="PUS1/PUS2-like"/>
</dbReference>
<dbReference type="Gene3D" id="3.30.70.580">
    <property type="entry name" value="Pseudouridine synthase I, catalytic domain, N-terminal subdomain"/>
    <property type="match status" value="1"/>
</dbReference>
<feature type="binding site" evidence="15">
    <location>
        <position position="248"/>
    </location>
    <ligand>
        <name>substrate</name>
    </ligand>
</feature>
<keyword evidence="6" id="KW-0819">tRNA processing</keyword>
<dbReference type="InterPro" id="IPR020094">
    <property type="entry name" value="TruA/RsuA/RluB/E/F_N"/>
</dbReference>
<evidence type="ECO:0000259" key="17">
    <source>
        <dbReference type="Pfam" id="PF01416"/>
    </source>
</evidence>
<dbReference type="EMBL" id="JNVN01000430">
    <property type="protein sequence ID" value="KHJ35342.1"/>
    <property type="molecule type" value="Genomic_DNA"/>
</dbReference>
<evidence type="ECO:0000256" key="7">
    <source>
        <dbReference type="ARBA" id="ARBA00023235"/>
    </source>
</evidence>
<dbReference type="SUPFAM" id="SSF55120">
    <property type="entry name" value="Pseudouridine synthase"/>
    <property type="match status" value="1"/>
</dbReference>
<feature type="active site" description="Nucleophile" evidence="14">
    <location>
        <position position="192"/>
    </location>
</feature>
<dbReference type="NCBIfam" id="TIGR00071">
    <property type="entry name" value="hisT_truA"/>
    <property type="match status" value="1"/>
</dbReference>
<evidence type="ECO:0000256" key="6">
    <source>
        <dbReference type="ARBA" id="ARBA00022694"/>
    </source>
</evidence>
<dbReference type="GO" id="GO:0009982">
    <property type="term" value="F:pseudouridine synthase activity"/>
    <property type="evidence" value="ECO:0007669"/>
    <property type="project" value="InterPro"/>
</dbReference>
<evidence type="ECO:0000256" key="11">
    <source>
        <dbReference type="ARBA" id="ARBA00073968"/>
    </source>
</evidence>
<feature type="compositionally biased region" description="Basic and acidic residues" evidence="16">
    <location>
        <begin position="27"/>
        <end position="49"/>
    </location>
</feature>
<keyword evidence="19" id="KW-1185">Reference proteome</keyword>
<evidence type="ECO:0000256" key="10">
    <source>
        <dbReference type="ARBA" id="ARBA00053072"/>
    </source>
</evidence>
<comment type="similarity">
    <text evidence="4">Belongs to the tRNA pseudouridine synthase TruA family.</text>
</comment>
<evidence type="ECO:0000256" key="1">
    <source>
        <dbReference type="ARBA" id="ARBA00001166"/>
    </source>
</evidence>
<dbReference type="InterPro" id="IPR001406">
    <property type="entry name" value="PsdUridine_synth_TruA"/>
</dbReference>
<dbReference type="FunFam" id="3.30.70.660:FF:000002">
    <property type="entry name" value="tRNA pseudouridine synthase"/>
    <property type="match status" value="1"/>
</dbReference>
<organism evidence="18 19">
    <name type="scientific">Uncinula necator</name>
    <name type="common">Grape powdery mildew</name>
    <dbReference type="NCBI Taxonomy" id="52586"/>
    <lineage>
        <taxon>Eukaryota</taxon>
        <taxon>Fungi</taxon>
        <taxon>Dikarya</taxon>
        <taxon>Ascomycota</taxon>
        <taxon>Pezizomycotina</taxon>
        <taxon>Leotiomycetes</taxon>
        <taxon>Erysiphales</taxon>
        <taxon>Erysiphaceae</taxon>
        <taxon>Erysiphe</taxon>
    </lineage>
</organism>
<comment type="subcellular location">
    <subcellularLocation>
        <location evidence="3">Nucleus</location>
    </subcellularLocation>
</comment>
<keyword evidence="7" id="KW-0413">Isomerase</keyword>
<comment type="function">
    <text evidence="10">Formation of pseudouridine at positions 27 and 28 in the anticodon stem and loop of transfer RNAs; at positions 34 and 36 of intron-containing precursor tRNA(Ile) and at position 35 in the intron-containing tRNA(Tyr). Catalyzes pseudouridylation at position 44 in U2 snRNA. Also catalyzes pseudouridylation of mRNAs.</text>
</comment>
<evidence type="ECO:0000256" key="2">
    <source>
        <dbReference type="ARBA" id="ARBA00001832"/>
    </source>
</evidence>
<evidence type="ECO:0000313" key="18">
    <source>
        <dbReference type="EMBL" id="KHJ35342.1"/>
    </source>
</evidence>
<dbReference type="GO" id="GO:0003723">
    <property type="term" value="F:RNA binding"/>
    <property type="evidence" value="ECO:0007669"/>
    <property type="project" value="InterPro"/>
</dbReference>
<evidence type="ECO:0000256" key="5">
    <source>
        <dbReference type="ARBA" id="ARBA00022664"/>
    </source>
</evidence>
<dbReference type="GO" id="GO:0031119">
    <property type="term" value="P:tRNA pseudouridine synthesis"/>
    <property type="evidence" value="ECO:0007669"/>
    <property type="project" value="InterPro"/>
</dbReference>
<feature type="region of interest" description="Disordered" evidence="16">
    <location>
        <begin position="1"/>
        <end position="130"/>
    </location>
</feature>
<dbReference type="OMA" id="NKAFDCR"/>
<comment type="catalytic activity">
    <reaction evidence="1">
        <text>a uridine in mRNA = a pseudouridine in mRNA</text>
        <dbReference type="Rhea" id="RHEA:56644"/>
        <dbReference type="Rhea" id="RHEA-COMP:14658"/>
        <dbReference type="Rhea" id="RHEA-COMP:14659"/>
        <dbReference type="ChEBI" id="CHEBI:65314"/>
        <dbReference type="ChEBI" id="CHEBI:65315"/>
    </reaction>
</comment>
<dbReference type="Gene3D" id="3.30.70.660">
    <property type="entry name" value="Pseudouridine synthase I, catalytic domain, C-terminal subdomain"/>
    <property type="match status" value="1"/>
</dbReference>
<gene>
    <name evidence="18" type="ORF">EV44_g6392</name>
</gene>
<proteinExistence type="inferred from homology"/>
<accession>A0A0B1P9J1</accession>
<feature type="domain" description="Pseudouridine synthase I TruA alpha/beta" evidence="17">
    <location>
        <begin position="443"/>
        <end position="549"/>
    </location>
</feature>
<evidence type="ECO:0000256" key="9">
    <source>
        <dbReference type="ARBA" id="ARBA00036943"/>
    </source>
</evidence>
<feature type="compositionally biased region" description="Basic and acidic residues" evidence="16">
    <location>
        <begin position="1"/>
        <end position="15"/>
    </location>
</feature>
<reference evidence="18 19" key="1">
    <citation type="journal article" date="2014" name="BMC Genomics">
        <title>Adaptive genomic structural variation in the grape powdery mildew pathogen, Erysiphe necator.</title>
        <authorList>
            <person name="Jones L."/>
            <person name="Riaz S."/>
            <person name="Morales-Cruz A."/>
            <person name="Amrine K.C."/>
            <person name="McGuire B."/>
            <person name="Gubler W.D."/>
            <person name="Walker M.A."/>
            <person name="Cantu D."/>
        </authorList>
    </citation>
    <scope>NUCLEOTIDE SEQUENCE [LARGE SCALE GENOMIC DNA]</scope>
    <source>
        <strain evidence="19">c</strain>
    </source>
</reference>
<dbReference type="InterPro" id="IPR020103">
    <property type="entry name" value="PsdUridine_synth_cat_dom_sf"/>
</dbReference>
<evidence type="ECO:0000256" key="3">
    <source>
        <dbReference type="ARBA" id="ARBA00004123"/>
    </source>
</evidence>
<dbReference type="Pfam" id="PF01416">
    <property type="entry name" value="PseudoU_synth_1"/>
    <property type="match status" value="1"/>
</dbReference>
<name>A0A0B1P9J1_UNCNE</name>
<evidence type="ECO:0000256" key="13">
    <source>
        <dbReference type="ARBA" id="ARBA00080858"/>
    </source>
</evidence>
<evidence type="ECO:0000256" key="15">
    <source>
        <dbReference type="PIRSR" id="PIRSR641708-2"/>
    </source>
</evidence>
<dbReference type="STRING" id="52586.A0A0B1P9J1"/>
<evidence type="ECO:0000256" key="12">
    <source>
        <dbReference type="ARBA" id="ARBA00079072"/>
    </source>
</evidence>
<comment type="catalytic activity">
    <reaction evidence="2">
        <text>uridine in snRNA = pseudouridine in snRNA</text>
        <dbReference type="Rhea" id="RHEA:51124"/>
        <dbReference type="Rhea" id="RHEA-COMP:12891"/>
        <dbReference type="Rhea" id="RHEA-COMP:12892"/>
        <dbReference type="ChEBI" id="CHEBI:65314"/>
        <dbReference type="ChEBI" id="CHEBI:65315"/>
    </reaction>
</comment>
<comment type="catalytic activity">
    <reaction evidence="9">
        <text>a uridine in tRNA = a pseudouridine in tRNA</text>
        <dbReference type="Rhea" id="RHEA:54572"/>
        <dbReference type="Rhea" id="RHEA-COMP:13339"/>
        <dbReference type="Rhea" id="RHEA-COMP:13934"/>
        <dbReference type="ChEBI" id="CHEBI:65314"/>
        <dbReference type="ChEBI" id="CHEBI:65315"/>
    </reaction>
</comment>
<dbReference type="GO" id="GO:0005634">
    <property type="term" value="C:nucleus"/>
    <property type="evidence" value="ECO:0007669"/>
    <property type="project" value="UniProtKB-SubCell"/>
</dbReference>
<dbReference type="PANTHER" id="PTHR11142:SF4">
    <property type="entry name" value="PSEUDOURIDYLATE SYNTHASE 1 HOMOLOG"/>
    <property type="match status" value="1"/>
</dbReference>
<protein>
    <recommendedName>
        <fullName evidence="11">tRNA pseudouridine synthase 1</fullName>
    </recommendedName>
    <alternativeName>
        <fullName evidence="12">tRNA pseudouridylate synthase 1</fullName>
    </alternativeName>
    <alternativeName>
        <fullName evidence="13">tRNA-uridine isomerase 1</fullName>
    </alternativeName>
</protein>
<dbReference type="GO" id="GO:1990481">
    <property type="term" value="P:mRNA pseudouridine synthesis"/>
    <property type="evidence" value="ECO:0007669"/>
    <property type="project" value="TreeGrafter"/>
</dbReference>
<dbReference type="GO" id="GO:0031120">
    <property type="term" value="P:snRNA pseudouridine synthesis"/>
    <property type="evidence" value="ECO:0007669"/>
    <property type="project" value="UniProtKB-ARBA"/>
</dbReference>
<dbReference type="PANTHER" id="PTHR11142">
    <property type="entry name" value="PSEUDOURIDYLATE SYNTHASE"/>
    <property type="match status" value="1"/>
</dbReference>
<dbReference type="InterPro" id="IPR020097">
    <property type="entry name" value="PsdUridine_synth_TruA_a/b_dom"/>
</dbReference>
<keyword evidence="8" id="KW-0539">Nucleus</keyword>
<evidence type="ECO:0000256" key="16">
    <source>
        <dbReference type="SAM" id="MobiDB-lite"/>
    </source>
</evidence>
<dbReference type="HOGENOM" id="CLU_021971_1_0_1"/>
<evidence type="ECO:0000313" key="19">
    <source>
        <dbReference type="Proteomes" id="UP000030854"/>
    </source>
</evidence>
<comment type="caution">
    <text evidence="18">The sequence shown here is derived from an EMBL/GenBank/DDBJ whole genome shotgun (WGS) entry which is preliminary data.</text>
</comment>
<dbReference type="AlphaFoldDB" id="A0A0B1P9J1"/>
<dbReference type="CDD" id="cd02568">
    <property type="entry name" value="PseudoU_synth_PUS1_PUS2"/>
    <property type="match status" value="1"/>
</dbReference>